<evidence type="ECO:0000313" key="3">
    <source>
        <dbReference type="Proteomes" id="UP000247480"/>
    </source>
</evidence>
<evidence type="ECO:0000256" key="1">
    <source>
        <dbReference type="SAM" id="Phobius"/>
    </source>
</evidence>
<keyword evidence="1" id="KW-0472">Membrane</keyword>
<proteinExistence type="predicted"/>
<protein>
    <submittedName>
        <fullName evidence="2">DNA-binding transcriptional regulator</fullName>
    </submittedName>
</protein>
<gene>
    <name evidence="2" type="ORF">KPSA1_04424</name>
</gene>
<evidence type="ECO:0000313" key="2">
    <source>
        <dbReference type="EMBL" id="GBH10994.1"/>
    </source>
</evidence>
<dbReference type="AlphaFoldDB" id="A0A2V0QDH6"/>
<keyword evidence="1" id="KW-1133">Transmembrane helix</keyword>
<dbReference type="GO" id="GO:0003677">
    <property type="term" value="F:DNA binding"/>
    <property type="evidence" value="ECO:0007669"/>
    <property type="project" value="UniProtKB-KW"/>
</dbReference>
<comment type="caution">
    <text evidence="2">The sequence shown here is derived from an EMBL/GenBank/DDBJ whole genome shotgun (WGS) entry which is preliminary data.</text>
</comment>
<sequence>MNTFLVLHNDKLRPTLAAMRRTRAITDVTVLRPVDTLELYWRVALLVEVLAGQASFYGVSVIVRTMTSRVSALIHSRHPPDIG</sequence>
<reference evidence="2 3" key="1">
    <citation type="submission" date="2018-04" db="EMBL/GenBank/DDBJ databases">
        <title>Draft genome sequence of Pseudomonas syringae pv. actinidiae biovar 1 strains isolated from kiwifruit in Kagawa prefecture.</title>
        <authorList>
            <person name="Tabuchi M."/>
            <person name="Saito M."/>
            <person name="Fujiwara S."/>
            <person name="Sasa N."/>
            <person name="Akimitsu K."/>
            <person name="Gomi K."/>
            <person name="Konishi-Sugita S."/>
            <person name="Hamano K."/>
            <person name="Kataoka I."/>
        </authorList>
    </citation>
    <scope>NUCLEOTIDE SEQUENCE [LARGE SCALE GENOMIC DNA]</scope>
    <source>
        <strain evidence="2 3">MAFF212206</strain>
    </source>
</reference>
<feature type="transmembrane region" description="Helical" evidence="1">
    <location>
        <begin position="39"/>
        <end position="63"/>
    </location>
</feature>
<accession>A0A2V0QDH6</accession>
<keyword evidence="1" id="KW-0812">Transmembrane</keyword>
<organism evidence="2 3">
    <name type="scientific">Pseudomonas syringae pv. actinidiae</name>
    <dbReference type="NCBI Taxonomy" id="103796"/>
    <lineage>
        <taxon>Bacteria</taxon>
        <taxon>Pseudomonadati</taxon>
        <taxon>Pseudomonadota</taxon>
        <taxon>Gammaproteobacteria</taxon>
        <taxon>Pseudomonadales</taxon>
        <taxon>Pseudomonadaceae</taxon>
        <taxon>Pseudomonas</taxon>
        <taxon>Pseudomonas syringae</taxon>
    </lineage>
</organism>
<keyword evidence="2" id="KW-0238">DNA-binding</keyword>
<dbReference type="Proteomes" id="UP000247480">
    <property type="component" value="Unassembled WGS sequence"/>
</dbReference>
<dbReference type="EMBL" id="BGJZ01000218">
    <property type="protein sequence ID" value="GBH10994.1"/>
    <property type="molecule type" value="Genomic_DNA"/>
</dbReference>
<name>A0A2V0QDH6_PSESF</name>